<dbReference type="RefSeq" id="WP_238312633.1">
    <property type="nucleotide sequence ID" value="NZ_BPQV01000011.1"/>
</dbReference>
<accession>A0ABQ4TAJ1</accession>
<dbReference type="InterPro" id="IPR013658">
    <property type="entry name" value="SGL"/>
</dbReference>
<feature type="domain" description="SMP-30/Gluconolactonase/LRE-like region" evidence="2">
    <location>
        <begin position="35"/>
        <end position="288"/>
    </location>
</feature>
<dbReference type="InterPro" id="IPR011042">
    <property type="entry name" value="6-blade_b-propeller_TolB-like"/>
</dbReference>
<evidence type="ECO:0000313" key="3">
    <source>
        <dbReference type="EMBL" id="GJE28692.1"/>
    </source>
</evidence>
<dbReference type="PANTHER" id="PTHR47572:SF4">
    <property type="entry name" value="LACTONASE DRP35"/>
    <property type="match status" value="1"/>
</dbReference>
<comment type="caution">
    <text evidence="3">The sequence shown here is derived from an EMBL/GenBank/DDBJ whole genome shotgun (WGS) entry which is preliminary data.</text>
</comment>
<reference evidence="3" key="2">
    <citation type="submission" date="2021-08" db="EMBL/GenBank/DDBJ databases">
        <authorList>
            <person name="Tani A."/>
            <person name="Ola A."/>
            <person name="Ogura Y."/>
            <person name="Katsura K."/>
            <person name="Hayashi T."/>
        </authorList>
    </citation>
    <scope>NUCLEOTIDE SEQUENCE</scope>
    <source>
        <strain evidence="3">NBRC 15689</strain>
    </source>
</reference>
<dbReference type="Gene3D" id="2.120.10.30">
    <property type="entry name" value="TolB, C-terminal domain"/>
    <property type="match status" value="1"/>
</dbReference>
<dbReference type="EMBL" id="BPQV01000011">
    <property type="protein sequence ID" value="GJE28692.1"/>
    <property type="molecule type" value="Genomic_DNA"/>
</dbReference>
<dbReference type="InterPro" id="IPR051262">
    <property type="entry name" value="SMP-30/CGR1_Lactonase"/>
</dbReference>
<evidence type="ECO:0000313" key="4">
    <source>
        <dbReference type="Proteomes" id="UP001055156"/>
    </source>
</evidence>
<dbReference type="Pfam" id="PF08450">
    <property type="entry name" value="SGL"/>
    <property type="match status" value="1"/>
</dbReference>
<dbReference type="SUPFAM" id="SSF63829">
    <property type="entry name" value="Calcium-dependent phosphotriesterase"/>
    <property type="match status" value="1"/>
</dbReference>
<name>A0ABQ4TAJ1_METOR</name>
<gene>
    <name evidence="3" type="primary">gnl</name>
    <name evidence="3" type="ORF">LKMONMHP_3565</name>
</gene>
<proteinExistence type="predicted"/>
<dbReference type="InterPro" id="IPR005511">
    <property type="entry name" value="SMP-30"/>
</dbReference>
<protein>
    <submittedName>
        <fullName evidence="3">Gluconolactonase</fullName>
    </submittedName>
</protein>
<sequence length="308" mass="34294">MADPLDTFEIHDPRFRGYVLDNAGLEEIASGFRWVEGPVWMGDWNCLLFQDLPRNRTMRWSESEGLSVYRAPSDYGNGQTRDGQGRLIACSHHGRCLYRTEHDGRVVTLVDRHAGKRLNAPNDVITRSDGTIWFTDPVYGISNDYEGGRQCSEQPPALYRFDPETGEIRVAAGDFDGPNGLAFSPDERRLYVSETGDQTHPTPRQYIRIFDVAADGTLSGGDVFHKIEPGYCDGMKVDEDGNVWSSAADGVHCLSPEGRLLGKIRLPERVSNLTWGGVHRNRLFIAASQRVVSIFLNRRGAPLPGAGQ</sequence>
<dbReference type="PRINTS" id="PR01790">
    <property type="entry name" value="SMP30FAMILY"/>
</dbReference>
<organism evidence="3 4">
    <name type="scientific">Methylobacterium organophilum</name>
    <dbReference type="NCBI Taxonomy" id="410"/>
    <lineage>
        <taxon>Bacteria</taxon>
        <taxon>Pseudomonadati</taxon>
        <taxon>Pseudomonadota</taxon>
        <taxon>Alphaproteobacteria</taxon>
        <taxon>Hyphomicrobiales</taxon>
        <taxon>Methylobacteriaceae</taxon>
        <taxon>Methylobacterium</taxon>
    </lineage>
</organism>
<reference evidence="3" key="1">
    <citation type="journal article" date="2021" name="Front. Microbiol.">
        <title>Comprehensive Comparative Genomics and Phenotyping of Methylobacterium Species.</title>
        <authorList>
            <person name="Alessa O."/>
            <person name="Ogura Y."/>
            <person name="Fujitani Y."/>
            <person name="Takami H."/>
            <person name="Hayashi T."/>
            <person name="Sahin N."/>
            <person name="Tani A."/>
        </authorList>
    </citation>
    <scope>NUCLEOTIDE SEQUENCE</scope>
    <source>
        <strain evidence="3">NBRC 15689</strain>
    </source>
</reference>
<evidence type="ECO:0000256" key="1">
    <source>
        <dbReference type="ARBA" id="ARBA00022801"/>
    </source>
</evidence>
<dbReference type="PANTHER" id="PTHR47572">
    <property type="entry name" value="LIPOPROTEIN-RELATED"/>
    <property type="match status" value="1"/>
</dbReference>
<keyword evidence="1" id="KW-0378">Hydrolase</keyword>
<keyword evidence="4" id="KW-1185">Reference proteome</keyword>
<evidence type="ECO:0000259" key="2">
    <source>
        <dbReference type="Pfam" id="PF08450"/>
    </source>
</evidence>
<dbReference type="Proteomes" id="UP001055156">
    <property type="component" value="Unassembled WGS sequence"/>
</dbReference>